<dbReference type="Proteomes" id="UP001274321">
    <property type="component" value="Unassembled WGS sequence"/>
</dbReference>
<reference evidence="1 2" key="1">
    <citation type="submission" date="2023-11" db="EMBL/GenBank/DDBJ databases">
        <authorList>
            <person name="Bao R."/>
        </authorList>
    </citation>
    <scope>NUCLEOTIDE SEQUENCE [LARGE SCALE GENOMIC DNA]</scope>
    <source>
        <strain evidence="1 2">PJ23</strain>
    </source>
</reference>
<organism evidence="1 2">
    <name type="scientific">Terrihabitans rhizophilus</name>
    <dbReference type="NCBI Taxonomy" id="3092662"/>
    <lineage>
        <taxon>Bacteria</taxon>
        <taxon>Pseudomonadati</taxon>
        <taxon>Pseudomonadota</taxon>
        <taxon>Alphaproteobacteria</taxon>
        <taxon>Hyphomicrobiales</taxon>
        <taxon>Terrihabitans</taxon>
    </lineage>
</organism>
<evidence type="ECO:0000313" key="2">
    <source>
        <dbReference type="Proteomes" id="UP001274321"/>
    </source>
</evidence>
<dbReference type="RefSeq" id="WP_319845096.1">
    <property type="nucleotide sequence ID" value="NZ_JAXAFJ010000008.1"/>
</dbReference>
<name>A0ABU4RQ69_9HYPH</name>
<evidence type="ECO:0000313" key="1">
    <source>
        <dbReference type="EMBL" id="MDX6806972.1"/>
    </source>
</evidence>
<sequence>MADNKFTGIQLDVKDEDELVITIETSNGTTLTFSATVDQVEDIMDTLADAFEEVDDEDLAEEDDSKA</sequence>
<protein>
    <submittedName>
        <fullName evidence="1">Uncharacterized protein</fullName>
    </submittedName>
</protein>
<dbReference type="EMBL" id="JAXAFJ010000008">
    <property type="protein sequence ID" value="MDX6806972.1"/>
    <property type="molecule type" value="Genomic_DNA"/>
</dbReference>
<accession>A0ABU4RQ69</accession>
<comment type="caution">
    <text evidence="1">The sequence shown here is derived from an EMBL/GenBank/DDBJ whole genome shotgun (WGS) entry which is preliminary data.</text>
</comment>
<proteinExistence type="predicted"/>
<gene>
    <name evidence="1" type="ORF">SCD90_12940</name>
</gene>
<keyword evidence="2" id="KW-1185">Reference proteome</keyword>